<keyword evidence="4" id="KW-0804">Transcription</keyword>
<reference evidence="6 7" key="1">
    <citation type="submission" date="2017-10" db="EMBL/GenBank/DDBJ databases">
        <title>Frigbacter circumglobatus gen. nov. sp. nov., isolated from sediment cultured in situ.</title>
        <authorList>
            <person name="Zhao Z."/>
        </authorList>
    </citation>
    <scope>NUCLEOTIDE SEQUENCE [LARGE SCALE GENOMIC DNA]</scope>
    <source>
        <strain evidence="6 7">ZYL</strain>
    </source>
</reference>
<dbReference type="GO" id="GO:0010628">
    <property type="term" value="P:positive regulation of gene expression"/>
    <property type="evidence" value="ECO:0007669"/>
    <property type="project" value="TreeGrafter"/>
</dbReference>
<dbReference type="InterPro" id="IPR036390">
    <property type="entry name" value="WH_DNA-bd_sf"/>
</dbReference>
<dbReference type="Gene3D" id="3.40.190.290">
    <property type="match status" value="1"/>
</dbReference>
<dbReference type="InterPro" id="IPR037424">
    <property type="entry name" value="NocR_PBP2"/>
</dbReference>
<dbReference type="InterPro" id="IPR005119">
    <property type="entry name" value="LysR_subst-bd"/>
</dbReference>
<keyword evidence="3" id="KW-0238">DNA-binding</keyword>
<dbReference type="Pfam" id="PF03466">
    <property type="entry name" value="LysR_substrate"/>
    <property type="match status" value="1"/>
</dbReference>
<name>A0A2G4YSB6_9PROT</name>
<evidence type="ECO:0000313" key="6">
    <source>
        <dbReference type="EMBL" id="PHZ85157.1"/>
    </source>
</evidence>
<dbReference type="PANTHER" id="PTHR30427:SF1">
    <property type="entry name" value="TRANSCRIPTIONAL ACTIVATOR PROTEIN LYSR"/>
    <property type="match status" value="1"/>
</dbReference>
<dbReference type="RefSeq" id="WP_099472045.1">
    <property type="nucleotide sequence ID" value="NZ_CP041025.1"/>
</dbReference>
<sequence>MRKPPLNLKVLESFCAIMRVGTVTEAAKSLHLTQSAVSRQLAQLEDALGMSLFLRDKGRLLPLPEAHELFKEADFTLSGFDRIRHLAEDLQSLSVAKLRIVGTQGFIDGILAGAVTSFMMTFPDVKIFLDSRSAETVIEQVAGRAVDCGFVKSPLTNPLLSIEPMFSCGTVCAVKREHPLARLDVITARDLHDMPLILLGKGRSFTFRGFLQQAFHQAGAYMNIKAETHTVSTSCTLAAGGIGIAPVNELMAQSYRHMGLAFIPFHPVITHEFSFITSAQFPPSRVTQAFLAHCKKYFNQIKKPSQG</sequence>
<keyword evidence="2" id="KW-0805">Transcription regulation</keyword>
<evidence type="ECO:0000256" key="4">
    <source>
        <dbReference type="ARBA" id="ARBA00023163"/>
    </source>
</evidence>
<dbReference type="CDD" id="cd08415">
    <property type="entry name" value="PBP2_LysR_opines_like"/>
    <property type="match status" value="1"/>
</dbReference>
<evidence type="ECO:0000256" key="2">
    <source>
        <dbReference type="ARBA" id="ARBA00023015"/>
    </source>
</evidence>
<dbReference type="Gene3D" id="1.10.10.10">
    <property type="entry name" value="Winged helix-like DNA-binding domain superfamily/Winged helix DNA-binding domain"/>
    <property type="match status" value="1"/>
</dbReference>
<dbReference type="Pfam" id="PF00126">
    <property type="entry name" value="HTH_1"/>
    <property type="match status" value="1"/>
</dbReference>
<evidence type="ECO:0000313" key="7">
    <source>
        <dbReference type="Proteomes" id="UP000229730"/>
    </source>
</evidence>
<dbReference type="AlphaFoldDB" id="A0A2G4YSB6"/>
<dbReference type="FunCoup" id="A0A2G4YSB6">
    <property type="interactions" value="48"/>
</dbReference>
<dbReference type="EMBL" id="PDEM01000016">
    <property type="protein sequence ID" value="PHZ85157.1"/>
    <property type="molecule type" value="Genomic_DNA"/>
</dbReference>
<dbReference type="InParanoid" id="A0A2G4YSB6"/>
<dbReference type="GO" id="GO:0043565">
    <property type="term" value="F:sequence-specific DNA binding"/>
    <property type="evidence" value="ECO:0007669"/>
    <property type="project" value="TreeGrafter"/>
</dbReference>
<accession>A0A2G4YSB6</accession>
<dbReference type="OrthoDB" id="8479870at2"/>
<evidence type="ECO:0000256" key="1">
    <source>
        <dbReference type="ARBA" id="ARBA00009437"/>
    </source>
</evidence>
<evidence type="ECO:0000256" key="3">
    <source>
        <dbReference type="ARBA" id="ARBA00023125"/>
    </source>
</evidence>
<protein>
    <submittedName>
        <fullName evidence="6">Transcriptional regulator</fullName>
    </submittedName>
</protein>
<dbReference type="PRINTS" id="PR00039">
    <property type="entry name" value="HTHLYSR"/>
</dbReference>
<comment type="caution">
    <text evidence="6">The sequence shown here is derived from an EMBL/GenBank/DDBJ whole genome shotgun (WGS) entry which is preliminary data.</text>
</comment>
<dbReference type="Proteomes" id="UP000229730">
    <property type="component" value="Unassembled WGS sequence"/>
</dbReference>
<dbReference type="SUPFAM" id="SSF46785">
    <property type="entry name" value="Winged helix' DNA-binding domain"/>
    <property type="match status" value="1"/>
</dbReference>
<dbReference type="GO" id="GO:0003700">
    <property type="term" value="F:DNA-binding transcription factor activity"/>
    <property type="evidence" value="ECO:0007669"/>
    <property type="project" value="InterPro"/>
</dbReference>
<evidence type="ECO:0000259" key="5">
    <source>
        <dbReference type="PROSITE" id="PS50931"/>
    </source>
</evidence>
<keyword evidence="7" id="KW-1185">Reference proteome</keyword>
<dbReference type="PANTHER" id="PTHR30427">
    <property type="entry name" value="TRANSCRIPTIONAL ACTIVATOR PROTEIN LYSR"/>
    <property type="match status" value="1"/>
</dbReference>
<organism evidence="6 7">
    <name type="scientific">Paremcibacter congregatus</name>
    <dbReference type="NCBI Taxonomy" id="2043170"/>
    <lineage>
        <taxon>Bacteria</taxon>
        <taxon>Pseudomonadati</taxon>
        <taxon>Pseudomonadota</taxon>
        <taxon>Alphaproteobacteria</taxon>
        <taxon>Emcibacterales</taxon>
        <taxon>Emcibacteraceae</taxon>
        <taxon>Paremcibacter</taxon>
    </lineage>
</organism>
<proteinExistence type="inferred from homology"/>
<dbReference type="SUPFAM" id="SSF53850">
    <property type="entry name" value="Periplasmic binding protein-like II"/>
    <property type="match status" value="1"/>
</dbReference>
<comment type="similarity">
    <text evidence="1">Belongs to the LysR transcriptional regulatory family.</text>
</comment>
<gene>
    <name evidence="6" type="ORF">CRD36_07015</name>
</gene>
<dbReference type="InterPro" id="IPR000847">
    <property type="entry name" value="LysR_HTH_N"/>
</dbReference>
<dbReference type="PROSITE" id="PS50931">
    <property type="entry name" value="HTH_LYSR"/>
    <property type="match status" value="1"/>
</dbReference>
<feature type="domain" description="HTH lysR-type" evidence="5">
    <location>
        <begin position="6"/>
        <end position="63"/>
    </location>
</feature>
<dbReference type="InterPro" id="IPR036388">
    <property type="entry name" value="WH-like_DNA-bd_sf"/>
</dbReference>